<comment type="caution">
    <text evidence="1">The sequence shown here is derived from an EMBL/GenBank/DDBJ whole genome shotgun (WGS) entry which is preliminary data.</text>
</comment>
<dbReference type="Proteomes" id="UP000440125">
    <property type="component" value="Unassembled WGS sequence"/>
</dbReference>
<reference evidence="1 2" key="1">
    <citation type="submission" date="2019-10" db="EMBL/GenBank/DDBJ databases">
        <title>Genome Sequences from Six Type Strain Members of the Archaeal Family Sulfolobaceae: Acidianus ambivalens, Acidianus infernus, Metallosphaera prunae, Stygiolobus azoricus, Sulfolobus metallicus, and Sulfurisphaera ohwakuensis.</title>
        <authorList>
            <person name="Counts J.A."/>
            <person name="Kelly R.M."/>
        </authorList>
    </citation>
    <scope>NUCLEOTIDE SEQUENCE [LARGE SCALE GENOMIC DNA]</scope>
    <source>
        <strain evidence="1 2">DSM 3191</strain>
    </source>
</reference>
<keyword evidence="2" id="KW-1185">Reference proteome</keyword>
<dbReference type="AlphaFoldDB" id="A0A6A9QE72"/>
<evidence type="ECO:0000313" key="2">
    <source>
        <dbReference type="Proteomes" id="UP000440125"/>
    </source>
</evidence>
<organism evidence="1 2">
    <name type="scientific">Acidianus infernus</name>
    <dbReference type="NCBI Taxonomy" id="12915"/>
    <lineage>
        <taxon>Archaea</taxon>
        <taxon>Thermoproteota</taxon>
        <taxon>Thermoprotei</taxon>
        <taxon>Sulfolobales</taxon>
        <taxon>Sulfolobaceae</taxon>
        <taxon>Acidianus</taxon>
    </lineage>
</organism>
<sequence length="65" mass="7776">MNSIVDLDSDQCSFDPLEAIEYLKDKKEYVIFKISMNNPFLRDIKRKYVLQIIKVDGEIIYFKIQ</sequence>
<name>A0A6A9QE72_ACIIN</name>
<dbReference type="EMBL" id="WFIY01000004">
    <property type="protein sequence ID" value="MUM65451.1"/>
    <property type="molecule type" value="Genomic_DNA"/>
</dbReference>
<evidence type="ECO:0000313" key="1">
    <source>
        <dbReference type="EMBL" id="MUM65451.1"/>
    </source>
</evidence>
<protein>
    <submittedName>
        <fullName evidence="1">Uncharacterized protein</fullName>
    </submittedName>
</protein>
<proteinExistence type="predicted"/>
<dbReference type="OrthoDB" id="39466at2157"/>
<accession>A0A6A9QE72</accession>
<dbReference type="RefSeq" id="WP_155863904.1">
    <property type="nucleotide sequence ID" value="NZ_WFIY01000004.1"/>
</dbReference>
<gene>
    <name evidence="1" type="ORF">D1867_09400</name>
</gene>